<evidence type="ECO:0000313" key="9">
    <source>
        <dbReference type="EMBL" id="KIY63126.1"/>
    </source>
</evidence>
<name>A0A0D7B0S3_9AGAR</name>
<dbReference type="NCBIfam" id="TIGR00797">
    <property type="entry name" value="matE"/>
    <property type="match status" value="1"/>
</dbReference>
<organism evidence="9 10">
    <name type="scientific">Cylindrobasidium torrendii FP15055 ss-10</name>
    <dbReference type="NCBI Taxonomy" id="1314674"/>
    <lineage>
        <taxon>Eukaryota</taxon>
        <taxon>Fungi</taxon>
        <taxon>Dikarya</taxon>
        <taxon>Basidiomycota</taxon>
        <taxon>Agaricomycotina</taxon>
        <taxon>Agaricomycetes</taxon>
        <taxon>Agaricomycetidae</taxon>
        <taxon>Agaricales</taxon>
        <taxon>Marasmiineae</taxon>
        <taxon>Physalacriaceae</taxon>
        <taxon>Cylindrobasidium</taxon>
    </lineage>
</organism>
<evidence type="ECO:0000256" key="4">
    <source>
        <dbReference type="ARBA" id="ARBA00022989"/>
    </source>
</evidence>
<dbReference type="GO" id="GO:0015297">
    <property type="term" value="F:antiporter activity"/>
    <property type="evidence" value="ECO:0007669"/>
    <property type="project" value="InterPro"/>
</dbReference>
<evidence type="ECO:0000256" key="3">
    <source>
        <dbReference type="ARBA" id="ARBA00022692"/>
    </source>
</evidence>
<dbReference type="PANTHER" id="PTHR11206">
    <property type="entry name" value="MULTIDRUG RESISTANCE PROTEIN"/>
    <property type="match status" value="1"/>
</dbReference>
<feature type="transmembrane region" description="Helical" evidence="8">
    <location>
        <begin position="218"/>
        <end position="235"/>
    </location>
</feature>
<feature type="transmembrane region" description="Helical" evidence="8">
    <location>
        <begin position="501"/>
        <end position="521"/>
    </location>
</feature>
<dbReference type="STRING" id="1314674.A0A0D7B0S3"/>
<keyword evidence="10" id="KW-1185">Reference proteome</keyword>
<dbReference type="GO" id="GO:0042910">
    <property type="term" value="F:xenobiotic transmembrane transporter activity"/>
    <property type="evidence" value="ECO:0007669"/>
    <property type="project" value="InterPro"/>
</dbReference>
<evidence type="ECO:0000256" key="8">
    <source>
        <dbReference type="SAM" id="Phobius"/>
    </source>
</evidence>
<evidence type="ECO:0000256" key="7">
    <source>
        <dbReference type="SAM" id="MobiDB-lite"/>
    </source>
</evidence>
<dbReference type="AlphaFoldDB" id="A0A0D7B0S3"/>
<evidence type="ECO:0000256" key="2">
    <source>
        <dbReference type="ARBA" id="ARBA00010199"/>
    </source>
</evidence>
<accession>A0A0D7B0S3</accession>
<dbReference type="Proteomes" id="UP000054007">
    <property type="component" value="Unassembled WGS sequence"/>
</dbReference>
<feature type="transmembrane region" description="Helical" evidence="8">
    <location>
        <begin position="403"/>
        <end position="421"/>
    </location>
</feature>
<feature type="transmembrane region" description="Helical" evidence="8">
    <location>
        <begin position="277"/>
        <end position="301"/>
    </location>
</feature>
<feature type="transmembrane region" description="Helical" evidence="8">
    <location>
        <begin position="473"/>
        <end position="495"/>
    </location>
</feature>
<keyword evidence="5 8" id="KW-0472">Membrane</keyword>
<sequence length="558" mass="60528">MASPHQRVFVGPLSLTTTTTFNSDHADVHSNFHSERTPLLRSRPRHPTKAPLPPTSSDDCASFNSASDDDGSSTDAEDRLVDESHLDQWDLWKQETWNLLKYGIPVFGTQLLEQSLTITSVISVGHVSTSALAAVTLGSMTANVTGLSILHGFASALDTMLPSAWTSEHPELVGLWCQRMAIILAVLCAPIITVWMNAESILLVLKQDAEVARLAAVYLRWLCLGLPAYAFNCIARRQFQSIGLFSAPTQIILIVAPVNVFLNWFLVWGPQSVRLGYVGAAVATAVSFNLIALLSLLYWIFLTPAGAWHPLSSRMFESLPLLMKLGAAGVGQIASEWWAWELIGLAASLLGPVALAVQSVLLETCSTTYQAPFALSMATSVRIGNLLGERNARRADAACKTSLLISLVFSVVSCTALLALRHSWARLFSDSEEVISMTAEILPIVAIFQVFDGAAGVVNGIMRARGIQITGAVLNLTAYYVVGIPLGLVLTFKAGMGLDGLWYGITLALVYCSVVGGWICLRTNWVSEVEKTVKRLEHEKKKHEEATIRSEAATLHNA</sequence>
<feature type="transmembrane region" description="Helical" evidence="8">
    <location>
        <begin position="242"/>
        <end position="265"/>
    </location>
</feature>
<feature type="region of interest" description="Disordered" evidence="7">
    <location>
        <begin position="24"/>
        <end position="79"/>
    </location>
</feature>
<reference evidence="9 10" key="1">
    <citation type="journal article" date="2015" name="Fungal Genet. Biol.">
        <title>Evolution of novel wood decay mechanisms in Agaricales revealed by the genome sequences of Fistulina hepatica and Cylindrobasidium torrendii.</title>
        <authorList>
            <person name="Floudas D."/>
            <person name="Held B.W."/>
            <person name="Riley R."/>
            <person name="Nagy L.G."/>
            <person name="Koehler G."/>
            <person name="Ransdell A.S."/>
            <person name="Younus H."/>
            <person name="Chow J."/>
            <person name="Chiniquy J."/>
            <person name="Lipzen A."/>
            <person name="Tritt A."/>
            <person name="Sun H."/>
            <person name="Haridas S."/>
            <person name="LaButti K."/>
            <person name="Ohm R.A."/>
            <person name="Kues U."/>
            <person name="Blanchette R.A."/>
            <person name="Grigoriev I.V."/>
            <person name="Minto R.E."/>
            <person name="Hibbett D.S."/>
        </authorList>
    </citation>
    <scope>NUCLEOTIDE SEQUENCE [LARGE SCALE GENOMIC DNA]</scope>
    <source>
        <strain evidence="9 10">FP15055 ss-10</strain>
    </source>
</reference>
<keyword evidence="6" id="KW-0175">Coiled coil</keyword>
<feature type="compositionally biased region" description="Basic and acidic residues" evidence="7">
    <location>
        <begin position="24"/>
        <end position="38"/>
    </location>
</feature>
<gene>
    <name evidence="9" type="ORF">CYLTODRAFT_403675</name>
</gene>
<evidence type="ECO:0000256" key="5">
    <source>
        <dbReference type="ARBA" id="ARBA00023136"/>
    </source>
</evidence>
<dbReference type="CDD" id="cd13132">
    <property type="entry name" value="MATE_eukaryotic"/>
    <property type="match status" value="1"/>
</dbReference>
<proteinExistence type="inferred from homology"/>
<protein>
    <submittedName>
        <fullName evidence="9">Multidrug/Oligosaccharidyl-lipid/Polysaccharide flippase</fullName>
    </submittedName>
</protein>
<evidence type="ECO:0000256" key="1">
    <source>
        <dbReference type="ARBA" id="ARBA00004141"/>
    </source>
</evidence>
<keyword evidence="4 8" id="KW-1133">Transmembrane helix</keyword>
<dbReference type="EMBL" id="KN880720">
    <property type="protein sequence ID" value="KIY63126.1"/>
    <property type="molecule type" value="Genomic_DNA"/>
</dbReference>
<comment type="similarity">
    <text evidence="2">Belongs to the multi antimicrobial extrusion (MATE) (TC 2.A.66.1) family.</text>
</comment>
<dbReference type="InterPro" id="IPR002528">
    <property type="entry name" value="MATE_fam"/>
</dbReference>
<evidence type="ECO:0000313" key="10">
    <source>
        <dbReference type="Proteomes" id="UP000054007"/>
    </source>
</evidence>
<evidence type="ECO:0000256" key="6">
    <source>
        <dbReference type="SAM" id="Coils"/>
    </source>
</evidence>
<feature type="transmembrane region" description="Helical" evidence="8">
    <location>
        <begin position="180"/>
        <end position="198"/>
    </location>
</feature>
<feature type="transmembrane region" description="Helical" evidence="8">
    <location>
        <begin position="441"/>
        <end position="461"/>
    </location>
</feature>
<dbReference type="GO" id="GO:1990961">
    <property type="term" value="P:xenobiotic detoxification by transmembrane export across the plasma membrane"/>
    <property type="evidence" value="ECO:0007669"/>
    <property type="project" value="InterPro"/>
</dbReference>
<dbReference type="Pfam" id="PF01554">
    <property type="entry name" value="MatE"/>
    <property type="match status" value="2"/>
</dbReference>
<feature type="coiled-coil region" evidence="6">
    <location>
        <begin position="526"/>
        <end position="553"/>
    </location>
</feature>
<comment type="subcellular location">
    <subcellularLocation>
        <location evidence="1">Membrane</location>
        <topology evidence="1">Multi-pass membrane protein</topology>
    </subcellularLocation>
</comment>
<dbReference type="GO" id="GO:0016020">
    <property type="term" value="C:membrane"/>
    <property type="evidence" value="ECO:0007669"/>
    <property type="project" value="UniProtKB-SubCell"/>
</dbReference>
<dbReference type="InterPro" id="IPR045069">
    <property type="entry name" value="MATE_euk"/>
</dbReference>
<keyword evidence="3 8" id="KW-0812">Transmembrane</keyword>
<dbReference type="OrthoDB" id="2126698at2759"/>
<feature type="compositionally biased region" description="Polar residues" evidence="7">
    <location>
        <begin position="55"/>
        <end position="64"/>
    </location>
</feature>